<accession>A0AAV0BKA1</accession>
<name>A0AAV0BKA1_PHAPC</name>
<feature type="chain" id="PRO_5043852278" evidence="1">
    <location>
        <begin position="23"/>
        <end position="218"/>
    </location>
</feature>
<gene>
    <name evidence="3" type="ORF">PPACK8108_LOCUS22248</name>
</gene>
<evidence type="ECO:0000256" key="1">
    <source>
        <dbReference type="SAM" id="SignalP"/>
    </source>
</evidence>
<dbReference type="Proteomes" id="UP001153365">
    <property type="component" value="Unassembled WGS sequence"/>
</dbReference>
<dbReference type="AlphaFoldDB" id="A0AAV0BKA1"/>
<evidence type="ECO:0000313" key="3">
    <source>
        <dbReference type="EMBL" id="CAH7687463.1"/>
    </source>
</evidence>
<sequence>MLSRFTVIYSFVFLALLGLSSGHDSQMLPLDLPVTDLGNSASEEVTSVASKTISPRHASVALGICLDLSIKLLGLRVLDFTAVARLGAFISKNGISADQLTIVQASLISQLDSEAATATNAYSCRVACKMDTCPPKSSKGEISIQPTSGTPSTVDGSHECIDTQEELTSCGGCTSIGDGLDCTKIEGVVRARCNRGICEAYRCDRGFKLTDVTCTLQV</sequence>
<reference evidence="3" key="1">
    <citation type="submission" date="2022-06" db="EMBL/GenBank/DDBJ databases">
        <authorList>
            <consortium name="SYNGENTA / RWTH Aachen University"/>
        </authorList>
    </citation>
    <scope>NUCLEOTIDE SEQUENCE</scope>
</reference>
<evidence type="ECO:0000313" key="4">
    <source>
        <dbReference type="Proteomes" id="UP001153365"/>
    </source>
</evidence>
<organism evidence="3 4">
    <name type="scientific">Phakopsora pachyrhizi</name>
    <name type="common">Asian soybean rust disease fungus</name>
    <dbReference type="NCBI Taxonomy" id="170000"/>
    <lineage>
        <taxon>Eukaryota</taxon>
        <taxon>Fungi</taxon>
        <taxon>Dikarya</taxon>
        <taxon>Basidiomycota</taxon>
        <taxon>Pucciniomycotina</taxon>
        <taxon>Pucciniomycetes</taxon>
        <taxon>Pucciniales</taxon>
        <taxon>Phakopsoraceae</taxon>
        <taxon>Phakopsora</taxon>
    </lineage>
</organism>
<feature type="domain" description="Protein CPL1-like" evidence="2">
    <location>
        <begin position="159"/>
        <end position="211"/>
    </location>
</feature>
<dbReference type="Pfam" id="PF21671">
    <property type="entry name" value="CPL1-like"/>
    <property type="match status" value="1"/>
</dbReference>
<dbReference type="PANTHER" id="PTHR35192:SF2">
    <property type="entry name" value="APPLE DOMAIN-CONTAINING PROTEIN"/>
    <property type="match status" value="1"/>
</dbReference>
<dbReference type="InterPro" id="IPR038955">
    <property type="entry name" value="PriA/CPL1_fungi"/>
</dbReference>
<proteinExistence type="predicted"/>
<comment type="caution">
    <text evidence="3">The sequence shown here is derived from an EMBL/GenBank/DDBJ whole genome shotgun (WGS) entry which is preliminary data.</text>
</comment>
<protein>
    <submittedName>
        <fullName evidence="3">Expressed protein</fullName>
    </submittedName>
</protein>
<keyword evidence="4" id="KW-1185">Reference proteome</keyword>
<feature type="signal peptide" evidence="1">
    <location>
        <begin position="1"/>
        <end position="22"/>
    </location>
</feature>
<dbReference type="EMBL" id="CALTRL010005876">
    <property type="protein sequence ID" value="CAH7687463.1"/>
    <property type="molecule type" value="Genomic_DNA"/>
</dbReference>
<evidence type="ECO:0000259" key="2">
    <source>
        <dbReference type="Pfam" id="PF21671"/>
    </source>
</evidence>
<dbReference type="InterPro" id="IPR048661">
    <property type="entry name" value="CPL1-like"/>
</dbReference>
<dbReference type="PANTHER" id="PTHR35192">
    <property type="entry name" value="PROTEIN, PUTATIVE-RELATED"/>
    <property type="match status" value="1"/>
</dbReference>
<keyword evidence="1" id="KW-0732">Signal</keyword>